<sequence length="207" mass="23234">MTNTDETAGARLFVDYRRAGGYGNAFWEIGDQLSYTPPVIELMAEWLTDLEQRWPGPETNDRRLARISLTKALNRKESRTTSAIPALISQFDHEKTMASSTRWAAGNGIYSIPAGKEYFEQLAAIAADRRFGEDRQMVVNWLGKSRHPDAAAVALAQLDDETVQGHALDALSKLRAQGVSKQVEPFLIAESAWYRRSAERIIRYDEG</sequence>
<dbReference type="Proteomes" id="UP000612956">
    <property type="component" value="Unassembled WGS sequence"/>
</dbReference>
<keyword evidence="2" id="KW-1185">Reference proteome</keyword>
<dbReference type="InterPro" id="IPR011989">
    <property type="entry name" value="ARM-like"/>
</dbReference>
<dbReference type="RefSeq" id="WP_188827611.1">
    <property type="nucleotide sequence ID" value="NZ_BMMW01000001.1"/>
</dbReference>
<accession>A0A917QAK3</accession>
<evidence type="ECO:0008006" key="3">
    <source>
        <dbReference type="Google" id="ProtNLM"/>
    </source>
</evidence>
<reference evidence="1" key="1">
    <citation type="journal article" date="2014" name="Int. J. Syst. Evol. Microbiol.">
        <title>Complete genome sequence of Corynebacterium casei LMG S-19264T (=DSM 44701T), isolated from a smear-ripened cheese.</title>
        <authorList>
            <consortium name="US DOE Joint Genome Institute (JGI-PGF)"/>
            <person name="Walter F."/>
            <person name="Albersmeier A."/>
            <person name="Kalinowski J."/>
            <person name="Ruckert C."/>
        </authorList>
    </citation>
    <scope>NUCLEOTIDE SEQUENCE</scope>
    <source>
        <strain evidence="1">CGMCC 4.7278</strain>
    </source>
</reference>
<evidence type="ECO:0000313" key="2">
    <source>
        <dbReference type="Proteomes" id="UP000612956"/>
    </source>
</evidence>
<protein>
    <recommendedName>
        <fullName evidence="3">HEAT repeat domain-containing protein</fullName>
    </recommendedName>
</protein>
<reference evidence="1" key="2">
    <citation type="submission" date="2020-09" db="EMBL/GenBank/DDBJ databases">
        <authorList>
            <person name="Sun Q."/>
            <person name="Zhou Y."/>
        </authorList>
    </citation>
    <scope>NUCLEOTIDE SEQUENCE</scope>
    <source>
        <strain evidence="1">CGMCC 4.7278</strain>
    </source>
</reference>
<dbReference type="AlphaFoldDB" id="A0A917QAK3"/>
<gene>
    <name evidence="1" type="ORF">GCM10011591_10210</name>
</gene>
<evidence type="ECO:0000313" key="1">
    <source>
        <dbReference type="EMBL" id="GGK40559.1"/>
    </source>
</evidence>
<name>A0A917QAK3_9NOCA</name>
<organism evidence="1 2">
    <name type="scientific">Nocardia camponoti</name>
    <dbReference type="NCBI Taxonomy" id="1616106"/>
    <lineage>
        <taxon>Bacteria</taxon>
        <taxon>Bacillati</taxon>
        <taxon>Actinomycetota</taxon>
        <taxon>Actinomycetes</taxon>
        <taxon>Mycobacteriales</taxon>
        <taxon>Nocardiaceae</taxon>
        <taxon>Nocardia</taxon>
    </lineage>
</organism>
<dbReference type="Gene3D" id="1.25.10.10">
    <property type="entry name" value="Leucine-rich Repeat Variant"/>
    <property type="match status" value="1"/>
</dbReference>
<proteinExistence type="predicted"/>
<dbReference type="EMBL" id="BMMW01000001">
    <property type="protein sequence ID" value="GGK40559.1"/>
    <property type="molecule type" value="Genomic_DNA"/>
</dbReference>
<comment type="caution">
    <text evidence="1">The sequence shown here is derived from an EMBL/GenBank/DDBJ whole genome shotgun (WGS) entry which is preliminary data.</text>
</comment>